<evidence type="ECO:0000313" key="2">
    <source>
        <dbReference type="EMBL" id="URF05413.1"/>
    </source>
</evidence>
<gene>
    <name evidence="2" type="ORF">M5D45_06295</name>
</gene>
<feature type="transmembrane region" description="Helical" evidence="1">
    <location>
        <begin position="12"/>
        <end position="36"/>
    </location>
</feature>
<accession>A0AAE9L2Z6</accession>
<organism evidence="2 3">
    <name type="scientific">Cupriavidus campinensis</name>
    <dbReference type="NCBI Taxonomy" id="151783"/>
    <lineage>
        <taxon>Bacteria</taxon>
        <taxon>Pseudomonadati</taxon>
        <taxon>Pseudomonadota</taxon>
        <taxon>Betaproteobacteria</taxon>
        <taxon>Burkholderiales</taxon>
        <taxon>Burkholderiaceae</taxon>
        <taxon>Cupriavidus</taxon>
    </lineage>
</organism>
<reference evidence="2" key="1">
    <citation type="journal article" date="2022" name="Microbiol. Resour. Announc.">
        <title>Genome Sequence of Cupriavidus campinensis Strain G5, a Member of a Bacterial Consortium Capable of Polyethylene Degradation.</title>
        <authorList>
            <person name="Schneider B."/>
            <person name="Pfeiffer F."/>
            <person name="Dyall-Smith M."/>
            <person name="Kunte H.J."/>
        </authorList>
    </citation>
    <scope>NUCLEOTIDE SEQUENCE</scope>
    <source>
        <strain evidence="2">G5</strain>
    </source>
</reference>
<keyword evidence="1" id="KW-0472">Membrane</keyword>
<sequence>MKPNTLRLYQTLHTWVGLMAGWALFIAFFAGAITVFHHELHIWQNPARLEGRNATEVHVDGPAVDAFVQKLVAVHPDAAASVYVSLPSKEEPDFNAYWQDKTGAWHTMNGTALNGDAAAQRDTSLDRVTGELSAFLNSLHYSLGLGLNGTYFMGIISVLYGLALVSGVLLHLPRLKKDLFAVRPGRNLKRFWMDAHNVVGLFSLPFHMVFAVTGAFLCLSLVMVMVFNMLTFNGKLMEQVPTAIAATPEMTAAGRASPTMPAAQLLAIAREHAGERFTPEAIRFQRYGDANAVAEVRGDSERALGNGGSVGIHAAANEPNAGKLIANQTPGARDTNHTLYSGIFALHYGTYGDLPVRIVYLLAGLAGAFLFYSGNLLWIESRRKTRQAEQPRVHRLLAQATVGVCIGTCIGVALCFPAALLWPERAVSYVFWPVFLLAVGWSLVRPPVRAAVELLYVAALASLTVPLANALLTGDHFIVAALHGRWGVAGFDIGAIALAVGYVVLARATQRRAHNGPAESVWALRPATPEQAAQPALRKADAS</sequence>
<evidence type="ECO:0000256" key="1">
    <source>
        <dbReference type="SAM" id="Phobius"/>
    </source>
</evidence>
<feature type="transmembrane region" description="Helical" evidence="1">
    <location>
        <begin position="426"/>
        <end position="444"/>
    </location>
</feature>
<feature type="transmembrane region" description="Helical" evidence="1">
    <location>
        <begin position="484"/>
        <end position="505"/>
    </location>
</feature>
<feature type="transmembrane region" description="Helical" evidence="1">
    <location>
        <begin position="400"/>
        <end position="420"/>
    </location>
</feature>
<feature type="transmembrane region" description="Helical" evidence="1">
    <location>
        <begin position="451"/>
        <end position="472"/>
    </location>
</feature>
<keyword evidence="1" id="KW-0812">Transmembrane</keyword>
<name>A0AAE9L2Z6_9BURK</name>
<dbReference type="PANTHER" id="PTHR34219:SF9">
    <property type="entry name" value="IRON-REGULATED INNER MEMBRANE PROTEIN"/>
    <property type="match status" value="1"/>
</dbReference>
<proteinExistence type="predicted"/>
<dbReference type="RefSeq" id="WP_250025195.1">
    <property type="nucleotide sequence ID" value="NZ_CP097330.1"/>
</dbReference>
<dbReference type="Proteomes" id="UP001056132">
    <property type="component" value="Chromosome 1"/>
</dbReference>
<dbReference type="KEGG" id="ccam:M5D45_06295"/>
<feature type="transmembrane region" description="Helical" evidence="1">
    <location>
        <begin position="198"/>
        <end position="227"/>
    </location>
</feature>
<dbReference type="AlphaFoldDB" id="A0AAE9L2Z6"/>
<dbReference type="EMBL" id="CP097330">
    <property type="protein sequence ID" value="URF05413.1"/>
    <property type="molecule type" value="Genomic_DNA"/>
</dbReference>
<protein>
    <submittedName>
        <fullName evidence="2">PepSY domain-containing protein</fullName>
    </submittedName>
</protein>
<dbReference type="InterPro" id="IPR005625">
    <property type="entry name" value="PepSY-ass_TM"/>
</dbReference>
<reference evidence="2" key="2">
    <citation type="submission" date="2022-05" db="EMBL/GenBank/DDBJ databases">
        <authorList>
            <person name="Kunte H.-J."/>
        </authorList>
    </citation>
    <scope>NUCLEOTIDE SEQUENCE</scope>
    <source>
        <strain evidence="2">G5</strain>
    </source>
</reference>
<dbReference type="Pfam" id="PF03929">
    <property type="entry name" value="PepSY_TM"/>
    <property type="match status" value="1"/>
</dbReference>
<dbReference type="PANTHER" id="PTHR34219">
    <property type="entry name" value="IRON-REGULATED INNER MEMBRANE PROTEIN-RELATED"/>
    <property type="match status" value="1"/>
</dbReference>
<keyword evidence="1" id="KW-1133">Transmembrane helix</keyword>
<evidence type="ECO:0000313" key="3">
    <source>
        <dbReference type="Proteomes" id="UP001056132"/>
    </source>
</evidence>
<feature type="transmembrane region" description="Helical" evidence="1">
    <location>
        <begin position="151"/>
        <end position="172"/>
    </location>
</feature>
<feature type="transmembrane region" description="Helical" evidence="1">
    <location>
        <begin position="358"/>
        <end position="379"/>
    </location>
</feature>